<proteinExistence type="predicted"/>
<dbReference type="InterPro" id="IPR025209">
    <property type="entry name" value="DUF4209"/>
</dbReference>
<evidence type="ECO:0000259" key="1">
    <source>
        <dbReference type="Pfam" id="PF13910"/>
    </source>
</evidence>
<feature type="domain" description="DUF4209" evidence="1">
    <location>
        <begin position="494"/>
        <end position="583"/>
    </location>
</feature>
<sequence length="622" mass="68539">MRIDWRIINSVTLTSIDLDALLQNAQRFDCSTFQTEISRLEREEACWTPEQRECLRFVSAILTMVLRADNATEPFGPMFVIDGQRSAIPTDFPKEKLKELEPWAMSLSDPELRARFLDVLWIQTKSFLAAKAAVEAYIASALRLEDPKEWPSCHKRLERAVRLAASLGRGSADLKVQVLTEIEAMLQRHRGKDPLYLTLRLIRLLLEFKYGSDSQFAEFANVAAVAAEGSQDFWRAKDYYQAEADCHRAGENKDSETEALRCSAECLVKEAELARSQAGRGAIAAAAILSDAVEAMRQLPGGKDRAAELHEMLLNLQRESTTELKSISKSFDASELVHAALAAVRDRPISDAIYTLSTIVSPPSIAKLKQEVKDQARVAIFGSLITSEVLNSRGRVVARAPALEAGVDDLKHDGLRWRMYRHARLGRSLSVQATINPARLEILASHAPDRLDLASLIQHSPWIPDGHAESVLRALVAGFQGDMLVAAHLVPPQLEALVRHVVETLGGNTSMLEPGGVQPERSLGAMLETAEASQAFGEDGIFELQDLLVDPLGANLRNEVAHGLIDDSGLFGTDVLYAWWLLLRYCVLTSKMIERSHSVSHSPSTPDDASVTHDTKSSSALG</sequence>
<evidence type="ECO:0000313" key="4">
    <source>
        <dbReference type="Proteomes" id="UP000463961"/>
    </source>
</evidence>
<protein>
    <submittedName>
        <fullName evidence="3">DUF4209 domain-containing protein</fullName>
    </submittedName>
</protein>
<dbReference type="Pfam" id="PF24098">
    <property type="entry name" value="DUF7380"/>
    <property type="match status" value="1"/>
</dbReference>
<feature type="domain" description="DUF7380" evidence="2">
    <location>
        <begin position="5"/>
        <end position="172"/>
    </location>
</feature>
<reference evidence="4" key="1">
    <citation type="submission" date="2020-01" db="EMBL/GenBank/DDBJ databases">
        <title>Phosphoaccumulans saitamaens gen. nov., sp. nov., a polyphosphate accumulating bacterium isolated from surface river water.</title>
        <authorList>
            <person name="Watanabe K."/>
            <person name="Suda W."/>
        </authorList>
    </citation>
    <scope>NUCLEOTIDE SEQUENCE [LARGE SCALE GENOMIC DNA]</scope>
    <source>
        <strain evidence="4">ICHIAU1</strain>
    </source>
</reference>
<gene>
    <name evidence="3" type="ORF">ICHIAU1_16100</name>
</gene>
<dbReference type="EMBL" id="AP022345">
    <property type="protein sequence ID" value="BBU69327.1"/>
    <property type="molecule type" value="Genomic_DNA"/>
</dbReference>
<evidence type="ECO:0000259" key="2">
    <source>
        <dbReference type="Pfam" id="PF24098"/>
    </source>
</evidence>
<accession>A0A679I9K2</accession>
<name>A0A679I9K2_9RHOO</name>
<dbReference type="Pfam" id="PF13910">
    <property type="entry name" value="DUF4209"/>
    <property type="match status" value="1"/>
</dbReference>
<dbReference type="InterPro" id="IPR055804">
    <property type="entry name" value="DUF7380"/>
</dbReference>
<dbReference type="RefSeq" id="WP_162071307.1">
    <property type="nucleotide sequence ID" value="NZ_AP019011.1"/>
</dbReference>
<dbReference type="OrthoDB" id="5519791at2"/>
<organism evidence="3 4">
    <name type="scientific">Fluviibacter phosphoraccumulans</name>
    <dbReference type="NCBI Taxonomy" id="1751046"/>
    <lineage>
        <taxon>Bacteria</taxon>
        <taxon>Pseudomonadati</taxon>
        <taxon>Pseudomonadota</taxon>
        <taxon>Betaproteobacteria</taxon>
        <taxon>Rhodocyclales</taxon>
        <taxon>Fluviibacteraceae</taxon>
        <taxon>Fluviibacter</taxon>
    </lineage>
</organism>
<keyword evidence="4" id="KW-1185">Reference proteome</keyword>
<dbReference type="Proteomes" id="UP000463961">
    <property type="component" value="Chromosome"/>
</dbReference>
<dbReference type="AlphaFoldDB" id="A0A679I9K2"/>
<evidence type="ECO:0000313" key="3">
    <source>
        <dbReference type="EMBL" id="BBU69327.1"/>
    </source>
</evidence>